<proteinExistence type="predicted"/>
<evidence type="ECO:0000256" key="1">
    <source>
        <dbReference type="SAM" id="Phobius"/>
    </source>
</evidence>
<reference evidence="2" key="1">
    <citation type="submission" date="2024-05" db="EMBL/GenBank/DDBJ databases">
        <title>Herbiconiux sp. A18JL235.</title>
        <authorList>
            <person name="Zhang G."/>
        </authorList>
    </citation>
    <scope>NUCLEOTIDE SEQUENCE</scope>
    <source>
        <strain evidence="2">A18JL235</strain>
    </source>
</reference>
<feature type="transmembrane region" description="Helical" evidence="1">
    <location>
        <begin position="24"/>
        <end position="44"/>
    </location>
</feature>
<name>A0AB39BF45_9MICO</name>
<protein>
    <submittedName>
        <fullName evidence="2">Uncharacterized protein</fullName>
    </submittedName>
</protein>
<accession>A0AB39BF45</accession>
<feature type="transmembrane region" description="Helical" evidence="1">
    <location>
        <begin position="50"/>
        <end position="70"/>
    </location>
</feature>
<dbReference type="RefSeq" id="WP_368497262.1">
    <property type="nucleotide sequence ID" value="NZ_CP162511.1"/>
</dbReference>
<organism evidence="2">
    <name type="scientific">Herbiconiux sp. A18JL235</name>
    <dbReference type="NCBI Taxonomy" id="3152363"/>
    <lineage>
        <taxon>Bacteria</taxon>
        <taxon>Bacillati</taxon>
        <taxon>Actinomycetota</taxon>
        <taxon>Actinomycetes</taxon>
        <taxon>Micrococcales</taxon>
        <taxon>Microbacteriaceae</taxon>
        <taxon>Herbiconiux</taxon>
    </lineage>
</organism>
<sequence>MTENAAAVAASKVPSLYRRLRHELVTAEAIYGTILIAALIVIVEDDESDFSLLVTVGTSSFVFWIAHVFAATVAHHGKLGATEVPLGESLAHAVRHSAGLLTSAILPIVMLALGAAGVIPEDVAYDLALSVGVVVLFVLGILAFAERGAKWYVCFLGGVVTAMLGVAVILLKALLH</sequence>
<feature type="transmembrane region" description="Helical" evidence="1">
    <location>
        <begin position="98"/>
        <end position="119"/>
    </location>
</feature>
<evidence type="ECO:0000313" key="2">
    <source>
        <dbReference type="EMBL" id="XDI04863.1"/>
    </source>
</evidence>
<feature type="transmembrane region" description="Helical" evidence="1">
    <location>
        <begin position="152"/>
        <end position="175"/>
    </location>
</feature>
<dbReference type="EMBL" id="CP162511">
    <property type="protein sequence ID" value="XDI04863.1"/>
    <property type="molecule type" value="Genomic_DNA"/>
</dbReference>
<keyword evidence="1" id="KW-0812">Transmembrane</keyword>
<gene>
    <name evidence="2" type="ORF">ABFY20_16195</name>
</gene>
<keyword evidence="1" id="KW-0472">Membrane</keyword>
<keyword evidence="1" id="KW-1133">Transmembrane helix</keyword>
<dbReference type="AlphaFoldDB" id="A0AB39BF45"/>
<feature type="transmembrane region" description="Helical" evidence="1">
    <location>
        <begin position="125"/>
        <end position="145"/>
    </location>
</feature>